<dbReference type="AlphaFoldDB" id="A0A1G9BND9"/>
<evidence type="ECO:0000313" key="2">
    <source>
        <dbReference type="EMBL" id="SDK40760.1"/>
    </source>
</evidence>
<dbReference type="InterPro" id="IPR001509">
    <property type="entry name" value="Epimerase_deHydtase"/>
</dbReference>
<dbReference type="STRING" id="426701.SAMN04488098_102825"/>
<sequence length="40" mass="4459">MKILITGVAGFIGFHLSQKLLKLDYQIIGIDNLNDLSRTV</sequence>
<name>A0A1G9BND9_9LACT</name>
<dbReference type="SUPFAM" id="SSF51735">
    <property type="entry name" value="NAD(P)-binding Rossmann-fold domains"/>
    <property type="match status" value="1"/>
</dbReference>
<accession>A0A1G9BND9</accession>
<dbReference type="EMBL" id="FNFK01000028">
    <property type="protein sequence ID" value="SDK40760.1"/>
    <property type="molecule type" value="Genomic_DNA"/>
</dbReference>
<dbReference type="Pfam" id="PF01370">
    <property type="entry name" value="Epimerase"/>
    <property type="match status" value="1"/>
</dbReference>
<dbReference type="InterPro" id="IPR036291">
    <property type="entry name" value="NAD(P)-bd_dom_sf"/>
</dbReference>
<proteinExistence type="predicted"/>
<dbReference type="Proteomes" id="UP000199433">
    <property type="component" value="Unassembled WGS sequence"/>
</dbReference>
<reference evidence="3" key="1">
    <citation type="submission" date="2016-10" db="EMBL/GenBank/DDBJ databases">
        <authorList>
            <person name="Varghese N."/>
            <person name="Submissions S."/>
        </authorList>
    </citation>
    <scope>NUCLEOTIDE SEQUENCE [LARGE SCALE GENOMIC DNA]</scope>
    <source>
        <strain evidence="3">DSM 19181</strain>
    </source>
</reference>
<evidence type="ECO:0000259" key="1">
    <source>
        <dbReference type="Pfam" id="PF01370"/>
    </source>
</evidence>
<evidence type="ECO:0000313" key="3">
    <source>
        <dbReference type="Proteomes" id="UP000199433"/>
    </source>
</evidence>
<protein>
    <submittedName>
        <fullName evidence="2">NAD dependent epimerase/dehydratase family protein</fullName>
    </submittedName>
</protein>
<organism evidence="2 3">
    <name type="scientific">Alkalibacterium thalassium</name>
    <dbReference type="NCBI Taxonomy" id="426701"/>
    <lineage>
        <taxon>Bacteria</taxon>
        <taxon>Bacillati</taxon>
        <taxon>Bacillota</taxon>
        <taxon>Bacilli</taxon>
        <taxon>Lactobacillales</taxon>
        <taxon>Carnobacteriaceae</taxon>
        <taxon>Alkalibacterium</taxon>
    </lineage>
</organism>
<dbReference type="Gene3D" id="3.40.50.720">
    <property type="entry name" value="NAD(P)-binding Rossmann-like Domain"/>
    <property type="match status" value="1"/>
</dbReference>
<keyword evidence="3" id="KW-1185">Reference proteome</keyword>
<feature type="domain" description="NAD-dependent epimerase/dehydratase" evidence="1">
    <location>
        <begin position="3"/>
        <end position="36"/>
    </location>
</feature>
<gene>
    <name evidence="2" type="ORF">SAMN04488098_102825</name>
</gene>